<proteinExistence type="predicted"/>
<gene>
    <name evidence="1" type="ORF">PANT_7c00202</name>
</gene>
<protein>
    <submittedName>
        <fullName evidence="1">Uncharacterized protein</fullName>
    </submittedName>
</protein>
<name>M9LU91_PSEA3</name>
<evidence type="ECO:0000313" key="1">
    <source>
        <dbReference type="EMBL" id="GAC72649.1"/>
    </source>
</evidence>
<dbReference type="Proteomes" id="UP000011976">
    <property type="component" value="Unassembled WGS sequence"/>
</dbReference>
<dbReference type="OrthoDB" id="2545238at2759"/>
<accession>M9LU91</accession>
<dbReference type="EMBL" id="DF196773">
    <property type="protein sequence ID" value="GAC72649.1"/>
    <property type="molecule type" value="Genomic_DNA"/>
</dbReference>
<organism evidence="1 2">
    <name type="scientific">Pseudozyma antarctica (strain T-34)</name>
    <name type="common">Yeast</name>
    <name type="synonym">Candida antarctica</name>
    <dbReference type="NCBI Taxonomy" id="1151754"/>
    <lineage>
        <taxon>Eukaryota</taxon>
        <taxon>Fungi</taxon>
        <taxon>Dikarya</taxon>
        <taxon>Basidiomycota</taxon>
        <taxon>Ustilaginomycotina</taxon>
        <taxon>Ustilaginomycetes</taxon>
        <taxon>Ustilaginales</taxon>
        <taxon>Ustilaginaceae</taxon>
        <taxon>Moesziomyces</taxon>
    </lineage>
</organism>
<dbReference type="AlphaFoldDB" id="M9LU91"/>
<reference evidence="2" key="1">
    <citation type="journal article" date="2013" name="Genome Announc.">
        <title>Genome sequence of the basidiomycetous yeast Pseudozyma antarctica T-34, a producer of the glycolipid biosurfactants mannosylerythritol lipids.</title>
        <authorList>
            <person name="Morita T."/>
            <person name="Koike H."/>
            <person name="Koyama Y."/>
            <person name="Hagiwara H."/>
            <person name="Ito E."/>
            <person name="Fukuoka T."/>
            <person name="Imura T."/>
            <person name="Machida M."/>
            <person name="Kitamoto D."/>
        </authorList>
    </citation>
    <scope>NUCLEOTIDE SEQUENCE [LARGE SCALE GENOMIC DNA]</scope>
    <source>
        <strain evidence="2">T-34</strain>
    </source>
</reference>
<sequence length="162" mass="17339">MLPSLLAGVRMLASTMLWNGDLPPGPPMSGALVSGCTFSVGPPGPPSPALCAAFTAHCTRFRDDLRSQHVHTLKTSTPLQSKHDEDRDNPLRDVAFRTACTGGWTTASDATYLSAYTATCIVDGTDWIPFVFDDFLQSQFGKPDGSRAIHSDFIGCQVPAHA</sequence>
<evidence type="ECO:0000313" key="2">
    <source>
        <dbReference type="Proteomes" id="UP000011976"/>
    </source>
</evidence>